<dbReference type="InterPro" id="IPR058626">
    <property type="entry name" value="MdtA-like_b-barrel"/>
</dbReference>
<dbReference type="Gene3D" id="1.10.287.470">
    <property type="entry name" value="Helix hairpin bin"/>
    <property type="match status" value="1"/>
</dbReference>
<dbReference type="EMBL" id="MLJW01002886">
    <property type="protein sequence ID" value="OIQ73394.1"/>
    <property type="molecule type" value="Genomic_DNA"/>
</dbReference>
<accession>A0A1J5PQI1</accession>
<dbReference type="GO" id="GO:0015562">
    <property type="term" value="F:efflux transmembrane transporter activity"/>
    <property type="evidence" value="ECO:0007669"/>
    <property type="project" value="TreeGrafter"/>
</dbReference>
<comment type="caution">
    <text evidence="7">The sequence shown here is derived from an EMBL/GenBank/DDBJ whole genome shotgun (WGS) entry which is preliminary data.</text>
</comment>
<dbReference type="Pfam" id="PF25967">
    <property type="entry name" value="RND-MFP_C"/>
    <property type="match status" value="1"/>
</dbReference>
<organism evidence="7">
    <name type="scientific">mine drainage metagenome</name>
    <dbReference type="NCBI Taxonomy" id="410659"/>
    <lineage>
        <taxon>unclassified sequences</taxon>
        <taxon>metagenomes</taxon>
        <taxon>ecological metagenomes</taxon>
    </lineage>
</organism>
<dbReference type="NCBIfam" id="TIGR01730">
    <property type="entry name" value="RND_mfp"/>
    <property type="match status" value="1"/>
</dbReference>
<reference evidence="7" key="1">
    <citation type="submission" date="2016-10" db="EMBL/GenBank/DDBJ databases">
        <title>Sequence of Gallionella enrichment culture.</title>
        <authorList>
            <person name="Poehlein A."/>
            <person name="Muehling M."/>
            <person name="Daniel R."/>
        </authorList>
    </citation>
    <scope>NUCLEOTIDE SEQUENCE</scope>
</reference>
<dbReference type="InterPro" id="IPR058627">
    <property type="entry name" value="MdtA-like_C"/>
</dbReference>
<evidence type="ECO:0000259" key="4">
    <source>
        <dbReference type="Pfam" id="PF25917"/>
    </source>
</evidence>
<feature type="region of interest" description="Disordered" evidence="3">
    <location>
        <begin position="330"/>
        <end position="356"/>
    </location>
</feature>
<feature type="domain" description="Multidrug resistance protein MdtA-like C-terminal permuted SH3" evidence="6">
    <location>
        <begin position="260"/>
        <end position="319"/>
    </location>
</feature>
<evidence type="ECO:0000256" key="3">
    <source>
        <dbReference type="SAM" id="MobiDB-lite"/>
    </source>
</evidence>
<name>A0A1J5PQI1_9ZZZZ</name>
<dbReference type="Gene3D" id="2.40.30.170">
    <property type="match status" value="1"/>
</dbReference>
<evidence type="ECO:0000259" key="5">
    <source>
        <dbReference type="Pfam" id="PF25944"/>
    </source>
</evidence>
<protein>
    <submittedName>
        <fullName evidence="7">Multidrug resistance protein MdtA</fullName>
    </submittedName>
</protein>
<dbReference type="Pfam" id="PF25917">
    <property type="entry name" value="BSH_RND"/>
    <property type="match status" value="1"/>
</dbReference>
<proteinExistence type="predicted"/>
<dbReference type="Gene3D" id="2.40.50.100">
    <property type="match status" value="1"/>
</dbReference>
<dbReference type="InterPro" id="IPR006143">
    <property type="entry name" value="RND_pump_MFP"/>
</dbReference>
<evidence type="ECO:0000313" key="7">
    <source>
        <dbReference type="EMBL" id="OIQ73394.1"/>
    </source>
</evidence>
<dbReference type="Gene3D" id="2.40.420.20">
    <property type="match status" value="1"/>
</dbReference>
<dbReference type="Pfam" id="PF25944">
    <property type="entry name" value="Beta-barrel_RND"/>
    <property type="match status" value="1"/>
</dbReference>
<feature type="domain" description="Multidrug resistance protein MdtA-like barrel-sandwich hybrid" evidence="4">
    <location>
        <begin position="28"/>
        <end position="165"/>
    </location>
</feature>
<comment type="subcellular location">
    <subcellularLocation>
        <location evidence="1">Cell membrane</location>
    </subcellularLocation>
</comment>
<sequence length="356" mass="35753">MTVATAASGTLPILRNTIGSIVPGSSTTLSSQIAGTIAEVVAKDGAEVSKGDVLIRLDQSTIKAQLAKDAAQANKDQATVVDAKATYDRAQRLVATGAGTVQSGDDALAALRVAQGTLAVDQAAQAADTVQLTQTEIKAPFDGRLGAVGLSAGAFVSPGAALVRITQMKPVLAAFNLPETDLALIRKAMAGKELDATVVPVLKDGSTAPTIKGPVMFIDNAIDASSATVQLRAALANEDEALWPGQTVNVTLQAGTTPQLVLVPGVAVAPHANGSTVFVLAANNTVELRKVTVALRVGDVAGLSDGLKAGEQVIVEGLGTLINGAKVTVSGSKGPGKSGQAESDSNPLPASGVTKS</sequence>
<dbReference type="GO" id="GO:1990281">
    <property type="term" value="C:efflux pump complex"/>
    <property type="evidence" value="ECO:0007669"/>
    <property type="project" value="TreeGrafter"/>
</dbReference>
<feature type="domain" description="Multidrug resistance protein MdtA-like beta-barrel" evidence="5">
    <location>
        <begin position="170"/>
        <end position="255"/>
    </location>
</feature>
<dbReference type="PANTHER" id="PTHR30469:SF36">
    <property type="entry name" value="BLL3903 PROTEIN"/>
    <property type="match status" value="1"/>
</dbReference>
<dbReference type="PANTHER" id="PTHR30469">
    <property type="entry name" value="MULTIDRUG RESISTANCE PROTEIN MDTA"/>
    <property type="match status" value="1"/>
</dbReference>
<gene>
    <name evidence="7" type="primary">mdtA_41</name>
    <name evidence="7" type="ORF">GALL_449740</name>
</gene>
<evidence type="ECO:0000256" key="2">
    <source>
        <dbReference type="ARBA" id="ARBA00022448"/>
    </source>
</evidence>
<feature type="compositionally biased region" description="Polar residues" evidence="3">
    <location>
        <begin position="340"/>
        <end position="356"/>
    </location>
</feature>
<dbReference type="SUPFAM" id="SSF111369">
    <property type="entry name" value="HlyD-like secretion proteins"/>
    <property type="match status" value="1"/>
</dbReference>
<keyword evidence="2" id="KW-0813">Transport</keyword>
<dbReference type="AlphaFoldDB" id="A0A1J5PQI1"/>
<evidence type="ECO:0000256" key="1">
    <source>
        <dbReference type="ARBA" id="ARBA00004236"/>
    </source>
</evidence>
<dbReference type="InterPro" id="IPR058625">
    <property type="entry name" value="MdtA-like_BSH"/>
</dbReference>
<evidence type="ECO:0000259" key="6">
    <source>
        <dbReference type="Pfam" id="PF25967"/>
    </source>
</evidence>